<keyword evidence="5" id="KW-0863">Zinc-finger</keyword>
<evidence type="ECO:0000256" key="6">
    <source>
        <dbReference type="ARBA" id="ARBA00022786"/>
    </source>
</evidence>
<evidence type="ECO:0000259" key="8">
    <source>
        <dbReference type="PROSITE" id="PS51805"/>
    </source>
</evidence>
<dbReference type="GO" id="GO:0005634">
    <property type="term" value="C:nucleus"/>
    <property type="evidence" value="ECO:0007669"/>
    <property type="project" value="TreeGrafter"/>
</dbReference>
<evidence type="ECO:0000313" key="10">
    <source>
        <dbReference type="Proteomes" id="UP000526942"/>
    </source>
</evidence>
<dbReference type="InterPro" id="IPR051188">
    <property type="entry name" value="PHD-type_Zinc_Finger"/>
</dbReference>
<keyword evidence="10" id="KW-1185">Reference proteome</keyword>
<comment type="pathway">
    <text evidence="2">Protein modification; protein ubiquitination.</text>
</comment>
<evidence type="ECO:0000256" key="1">
    <source>
        <dbReference type="ARBA" id="ARBA00004123"/>
    </source>
</evidence>
<protein>
    <submittedName>
        <fullName evidence="9">PHF7 protein</fullName>
    </submittedName>
</protein>
<dbReference type="PROSITE" id="PS51805">
    <property type="entry name" value="EPHD"/>
    <property type="match status" value="1"/>
</dbReference>
<dbReference type="Gene3D" id="3.30.40.10">
    <property type="entry name" value="Zinc/RING finger domain, C3HC4 (zinc finger)"/>
    <property type="match status" value="1"/>
</dbReference>
<sequence length="120" mass="13235">ACMLCRRAEADPDLCGQKLEKEGLCAHEFCLFFASALVQKQGRDVGLLGFLPEDIRRTVNLAAQKNCFVCGERGATITCSETGCGRSFHLPCAVEGECITQFLAKYSSFCPEHRPEQQVE</sequence>
<accession>A0A7L0FV97</accession>
<evidence type="ECO:0000256" key="5">
    <source>
        <dbReference type="ARBA" id="ARBA00022771"/>
    </source>
</evidence>
<reference evidence="9 10" key="1">
    <citation type="submission" date="2019-09" db="EMBL/GenBank/DDBJ databases">
        <title>Bird 10,000 Genomes (B10K) Project - Family phase.</title>
        <authorList>
            <person name="Zhang G."/>
        </authorList>
    </citation>
    <scope>NUCLEOTIDE SEQUENCE [LARGE SCALE GENOMIC DNA]</scope>
    <source>
        <strain evidence="9">B10K-DU-011-20</strain>
        <tissue evidence="9">Muscle</tissue>
    </source>
</reference>
<dbReference type="AlphaFoldDB" id="A0A7L0FV97"/>
<dbReference type="SUPFAM" id="SSF57903">
    <property type="entry name" value="FYVE/PHD zinc finger"/>
    <property type="match status" value="1"/>
</dbReference>
<feature type="non-terminal residue" evidence="9">
    <location>
        <position position="1"/>
    </location>
</feature>
<evidence type="ECO:0000313" key="9">
    <source>
        <dbReference type="EMBL" id="NXJ99500.1"/>
    </source>
</evidence>
<gene>
    <name evidence="9" type="primary">Phf7_1</name>
    <name evidence="9" type="ORF">CORCON_R09393</name>
</gene>
<dbReference type="InterPro" id="IPR001965">
    <property type="entry name" value="Znf_PHD"/>
</dbReference>
<dbReference type="CDD" id="cd15669">
    <property type="entry name" value="ePHD_PHF7_G2E3_like"/>
    <property type="match status" value="1"/>
</dbReference>
<dbReference type="PANTHER" id="PTHR12420:SF47">
    <property type="entry name" value="PHD FINGER PROTEIN 7"/>
    <property type="match status" value="1"/>
</dbReference>
<dbReference type="PANTHER" id="PTHR12420">
    <property type="entry name" value="PHD FINGER PROTEIN"/>
    <property type="match status" value="1"/>
</dbReference>
<dbReference type="GO" id="GO:0008270">
    <property type="term" value="F:zinc ion binding"/>
    <property type="evidence" value="ECO:0007669"/>
    <property type="project" value="UniProtKB-KW"/>
</dbReference>
<keyword evidence="3" id="KW-0808">Transferase</keyword>
<evidence type="ECO:0000256" key="7">
    <source>
        <dbReference type="ARBA" id="ARBA00022833"/>
    </source>
</evidence>
<dbReference type="OrthoDB" id="512616at2759"/>
<dbReference type="EMBL" id="VXAM01001209">
    <property type="protein sequence ID" value="NXJ99500.1"/>
    <property type="molecule type" value="Genomic_DNA"/>
</dbReference>
<dbReference type="Proteomes" id="UP000526942">
    <property type="component" value="Unassembled WGS sequence"/>
</dbReference>
<proteinExistence type="predicted"/>
<dbReference type="InterPro" id="IPR013083">
    <property type="entry name" value="Znf_RING/FYVE/PHD"/>
</dbReference>
<evidence type="ECO:0000256" key="4">
    <source>
        <dbReference type="ARBA" id="ARBA00022723"/>
    </source>
</evidence>
<dbReference type="InterPro" id="IPR011011">
    <property type="entry name" value="Znf_FYVE_PHD"/>
</dbReference>
<dbReference type="Pfam" id="PF13771">
    <property type="entry name" value="zf-HC5HC2H"/>
    <property type="match status" value="1"/>
</dbReference>
<comment type="subcellular location">
    <subcellularLocation>
        <location evidence="1">Nucleus</location>
    </subcellularLocation>
</comment>
<comment type="caution">
    <text evidence="9">The sequence shown here is derived from an EMBL/GenBank/DDBJ whole genome shotgun (WGS) entry which is preliminary data.</text>
</comment>
<keyword evidence="7" id="KW-0862">Zinc</keyword>
<evidence type="ECO:0000256" key="3">
    <source>
        <dbReference type="ARBA" id="ARBA00022679"/>
    </source>
</evidence>
<dbReference type="SMART" id="SM00249">
    <property type="entry name" value="PHD"/>
    <property type="match status" value="1"/>
</dbReference>
<organism evidence="9 10">
    <name type="scientific">Corythaixoides concolor</name>
    <name type="common">Grey go-away-bird</name>
    <dbReference type="NCBI Taxonomy" id="103956"/>
    <lineage>
        <taxon>Eukaryota</taxon>
        <taxon>Metazoa</taxon>
        <taxon>Chordata</taxon>
        <taxon>Craniata</taxon>
        <taxon>Vertebrata</taxon>
        <taxon>Euteleostomi</taxon>
        <taxon>Archelosauria</taxon>
        <taxon>Archosauria</taxon>
        <taxon>Dinosauria</taxon>
        <taxon>Saurischia</taxon>
        <taxon>Theropoda</taxon>
        <taxon>Coelurosauria</taxon>
        <taxon>Aves</taxon>
        <taxon>Neognathae</taxon>
        <taxon>Neoaves</taxon>
        <taxon>Otidimorphae</taxon>
        <taxon>Musophagiformes</taxon>
        <taxon>Musophagidae</taxon>
        <taxon>Corythaixoides</taxon>
    </lineage>
</organism>
<feature type="non-terminal residue" evidence="9">
    <location>
        <position position="120"/>
    </location>
</feature>
<keyword evidence="4" id="KW-0479">Metal-binding</keyword>
<dbReference type="InterPro" id="IPR042013">
    <property type="entry name" value="PHF7/G2E3_ePHD"/>
</dbReference>
<dbReference type="InterPro" id="IPR034732">
    <property type="entry name" value="EPHD"/>
</dbReference>
<keyword evidence="6" id="KW-0833">Ubl conjugation pathway</keyword>
<evidence type="ECO:0000256" key="2">
    <source>
        <dbReference type="ARBA" id="ARBA00004906"/>
    </source>
</evidence>
<name>A0A7L0FV97_CORCN</name>
<feature type="domain" description="PHD-type" evidence="8">
    <location>
        <begin position="1"/>
        <end position="114"/>
    </location>
</feature>